<accession>A0AAE0WMW0</accession>
<feature type="compositionally biased region" description="Basic and acidic residues" evidence="1">
    <location>
        <begin position="321"/>
        <end position="331"/>
    </location>
</feature>
<feature type="region of interest" description="Disordered" evidence="1">
    <location>
        <begin position="1"/>
        <end position="118"/>
    </location>
</feature>
<reference evidence="2" key="1">
    <citation type="submission" date="2023-07" db="EMBL/GenBank/DDBJ databases">
        <title>Black Yeasts Isolated from many extreme environments.</title>
        <authorList>
            <person name="Coleine C."/>
            <person name="Stajich J.E."/>
            <person name="Selbmann L."/>
        </authorList>
    </citation>
    <scope>NUCLEOTIDE SEQUENCE</scope>
    <source>
        <strain evidence="2">CCFEE 5485</strain>
    </source>
</reference>
<feature type="compositionally biased region" description="Basic and acidic residues" evidence="1">
    <location>
        <begin position="55"/>
        <end position="65"/>
    </location>
</feature>
<feature type="compositionally biased region" description="Low complexity" evidence="1">
    <location>
        <begin position="308"/>
        <end position="320"/>
    </location>
</feature>
<evidence type="ECO:0000313" key="2">
    <source>
        <dbReference type="EMBL" id="KAK3674738.1"/>
    </source>
</evidence>
<sequence length="337" mass="37655">MDLRRDAQLGSSRQPRRQGSRSSHGHESRSTPQVQLPYTSPLPQSQWSEVPLPYRPRDWVDESDRLQPYNSQQERDWRLRPAVSNDRQAQPGAPTPLKTRRRPQSQLELPNHNDPSLLQPEISARADRFRGYQTRRAVSQPNSPPSFQQQFAEAEPPMLGIPRSPTYPPAGRRRMHSTSGVTDAAFDDEAEFRLFVDATAGLGPHTAFRPSVSTLGISRSRAHDQSASPIASSPSTMLALAHLAQMPQAGRTFESHPRQVLQAVNAGVDLWSEPPTRSQPAMPLSPLDGDEEDDDDLPPPDDELPNYAESQAQAQAGQRAEAARRAQELQRRWQARS</sequence>
<dbReference type="Proteomes" id="UP001274830">
    <property type="component" value="Unassembled WGS sequence"/>
</dbReference>
<gene>
    <name evidence="2" type="ORF">LTR78_005460</name>
</gene>
<protein>
    <submittedName>
        <fullName evidence="2">Uncharacterized protein</fullName>
    </submittedName>
</protein>
<feature type="compositionally biased region" description="Polar residues" evidence="1">
    <location>
        <begin position="31"/>
        <end position="48"/>
    </location>
</feature>
<comment type="caution">
    <text evidence="2">The sequence shown here is derived from an EMBL/GenBank/DDBJ whole genome shotgun (WGS) entry which is preliminary data.</text>
</comment>
<evidence type="ECO:0000256" key="1">
    <source>
        <dbReference type="SAM" id="MobiDB-lite"/>
    </source>
</evidence>
<organism evidence="2 3">
    <name type="scientific">Recurvomyces mirabilis</name>
    <dbReference type="NCBI Taxonomy" id="574656"/>
    <lineage>
        <taxon>Eukaryota</taxon>
        <taxon>Fungi</taxon>
        <taxon>Dikarya</taxon>
        <taxon>Ascomycota</taxon>
        <taxon>Pezizomycotina</taxon>
        <taxon>Dothideomycetes</taxon>
        <taxon>Dothideomycetidae</taxon>
        <taxon>Mycosphaerellales</taxon>
        <taxon>Teratosphaeriaceae</taxon>
        <taxon>Recurvomyces</taxon>
    </lineage>
</organism>
<feature type="compositionally biased region" description="Polar residues" evidence="1">
    <location>
        <begin position="104"/>
        <end position="116"/>
    </location>
</feature>
<dbReference type="EMBL" id="JAUTXT010000018">
    <property type="protein sequence ID" value="KAK3674738.1"/>
    <property type="molecule type" value="Genomic_DNA"/>
</dbReference>
<proteinExistence type="predicted"/>
<keyword evidence="3" id="KW-1185">Reference proteome</keyword>
<feature type="region of interest" description="Disordered" evidence="1">
    <location>
        <begin position="270"/>
        <end position="337"/>
    </location>
</feature>
<evidence type="ECO:0000313" key="3">
    <source>
        <dbReference type="Proteomes" id="UP001274830"/>
    </source>
</evidence>
<name>A0AAE0WMW0_9PEZI</name>
<dbReference type="AlphaFoldDB" id="A0AAE0WMW0"/>
<feature type="compositionally biased region" description="Acidic residues" evidence="1">
    <location>
        <begin position="288"/>
        <end position="304"/>
    </location>
</feature>